<dbReference type="CDD" id="cd00299">
    <property type="entry name" value="GST_C_family"/>
    <property type="match status" value="1"/>
</dbReference>
<reference evidence="2 3" key="1">
    <citation type="journal article" date="2019" name="Nat. Ecol. Evol.">
        <title>Megaphylogeny resolves global patterns of mushroom evolution.</title>
        <authorList>
            <person name="Varga T."/>
            <person name="Krizsan K."/>
            <person name="Foldi C."/>
            <person name="Dima B."/>
            <person name="Sanchez-Garcia M."/>
            <person name="Sanchez-Ramirez S."/>
            <person name="Szollosi G.J."/>
            <person name="Szarkandi J.G."/>
            <person name="Papp V."/>
            <person name="Albert L."/>
            <person name="Andreopoulos W."/>
            <person name="Angelini C."/>
            <person name="Antonin V."/>
            <person name="Barry K.W."/>
            <person name="Bougher N.L."/>
            <person name="Buchanan P."/>
            <person name="Buyck B."/>
            <person name="Bense V."/>
            <person name="Catcheside P."/>
            <person name="Chovatia M."/>
            <person name="Cooper J."/>
            <person name="Damon W."/>
            <person name="Desjardin D."/>
            <person name="Finy P."/>
            <person name="Geml J."/>
            <person name="Haridas S."/>
            <person name="Hughes K."/>
            <person name="Justo A."/>
            <person name="Karasinski D."/>
            <person name="Kautmanova I."/>
            <person name="Kiss B."/>
            <person name="Kocsube S."/>
            <person name="Kotiranta H."/>
            <person name="LaButti K.M."/>
            <person name="Lechner B.E."/>
            <person name="Liimatainen K."/>
            <person name="Lipzen A."/>
            <person name="Lukacs Z."/>
            <person name="Mihaltcheva S."/>
            <person name="Morgado L.N."/>
            <person name="Niskanen T."/>
            <person name="Noordeloos M.E."/>
            <person name="Ohm R.A."/>
            <person name="Ortiz-Santana B."/>
            <person name="Ovrebo C."/>
            <person name="Racz N."/>
            <person name="Riley R."/>
            <person name="Savchenko A."/>
            <person name="Shiryaev A."/>
            <person name="Soop K."/>
            <person name="Spirin V."/>
            <person name="Szebenyi C."/>
            <person name="Tomsovsky M."/>
            <person name="Tulloss R.E."/>
            <person name="Uehling J."/>
            <person name="Grigoriev I.V."/>
            <person name="Vagvolgyi C."/>
            <person name="Papp T."/>
            <person name="Martin F.M."/>
            <person name="Miettinen O."/>
            <person name="Hibbett D.S."/>
            <person name="Nagy L.G."/>
        </authorList>
    </citation>
    <scope>NUCLEOTIDE SEQUENCE [LARGE SCALE GENOMIC DNA]</scope>
    <source>
        <strain evidence="2 3">OMC1185</strain>
    </source>
</reference>
<dbReference type="STRING" id="5364.A0A5C3NIL2"/>
<dbReference type="Gene3D" id="3.40.30.10">
    <property type="entry name" value="Glutaredoxin"/>
    <property type="match status" value="1"/>
</dbReference>
<dbReference type="Pfam" id="PF13409">
    <property type="entry name" value="GST_N_2"/>
    <property type="match status" value="1"/>
</dbReference>
<evidence type="ECO:0000259" key="1">
    <source>
        <dbReference type="PROSITE" id="PS50404"/>
    </source>
</evidence>
<protein>
    <recommendedName>
        <fullName evidence="1">GST N-terminal domain-containing protein</fullName>
    </recommendedName>
</protein>
<sequence length="352" mass="38575">MADSVPKASLYYYPPSIWCAAVLLCLEEKGYSEEEIDKKVVDLSKGENYALSFLRLNPKATVPTLVAPLEKTLSAEVESRFKALTETKTIIEFLDKSRSAFSRTNTTSSAPAPALAPATIAFTTVSNSIIDLLHSDEAHPGAARWYNARDEATLAKICPSLQAFFAAKRDAIAASLAESEKGAIQASAKTKKFWEDKSTAASEFAQLFGDGEKPESELSPEAKAKREEYFNTAKLVWETNLRNVLTRLSKEMIGPHALGDQLSLADLHLGAWLARLVTLAGGDISDKGDVAIGKLEKHIGNGFALPKDFQWTPARRDDTSEVKPVVQSKLAAFWDAVRERPSWKKVYANGLH</sequence>
<name>A0A5C3NIL2_9AGAM</name>
<organism evidence="2 3">
    <name type="scientific">Heliocybe sulcata</name>
    <dbReference type="NCBI Taxonomy" id="5364"/>
    <lineage>
        <taxon>Eukaryota</taxon>
        <taxon>Fungi</taxon>
        <taxon>Dikarya</taxon>
        <taxon>Basidiomycota</taxon>
        <taxon>Agaricomycotina</taxon>
        <taxon>Agaricomycetes</taxon>
        <taxon>Gloeophyllales</taxon>
        <taxon>Gloeophyllaceae</taxon>
        <taxon>Heliocybe</taxon>
    </lineage>
</organism>
<feature type="domain" description="GST N-terminal" evidence="1">
    <location>
        <begin position="6"/>
        <end position="102"/>
    </location>
</feature>
<gene>
    <name evidence="2" type="ORF">OE88DRAFT_1670814</name>
</gene>
<dbReference type="CDD" id="cd00570">
    <property type="entry name" value="GST_N_family"/>
    <property type="match status" value="1"/>
</dbReference>
<dbReference type="SUPFAM" id="SSF52833">
    <property type="entry name" value="Thioredoxin-like"/>
    <property type="match status" value="1"/>
</dbReference>
<evidence type="ECO:0000313" key="3">
    <source>
        <dbReference type="Proteomes" id="UP000305948"/>
    </source>
</evidence>
<dbReference type="InterPro" id="IPR036282">
    <property type="entry name" value="Glutathione-S-Trfase_C_sf"/>
</dbReference>
<dbReference type="Gene3D" id="1.20.1050.10">
    <property type="match status" value="1"/>
</dbReference>
<dbReference type="SUPFAM" id="SSF47616">
    <property type="entry name" value="GST C-terminal domain-like"/>
    <property type="match status" value="1"/>
</dbReference>
<dbReference type="Proteomes" id="UP000305948">
    <property type="component" value="Unassembled WGS sequence"/>
</dbReference>
<dbReference type="InterPro" id="IPR004045">
    <property type="entry name" value="Glutathione_S-Trfase_N"/>
</dbReference>
<dbReference type="InterPro" id="IPR036249">
    <property type="entry name" value="Thioredoxin-like_sf"/>
</dbReference>
<keyword evidence="3" id="KW-1185">Reference proteome</keyword>
<proteinExistence type="predicted"/>
<dbReference type="PROSITE" id="PS50404">
    <property type="entry name" value="GST_NTER"/>
    <property type="match status" value="1"/>
</dbReference>
<dbReference type="EMBL" id="ML213503">
    <property type="protein sequence ID" value="TFK57100.1"/>
    <property type="molecule type" value="Genomic_DNA"/>
</dbReference>
<dbReference type="AlphaFoldDB" id="A0A5C3NIL2"/>
<accession>A0A5C3NIL2</accession>
<evidence type="ECO:0000313" key="2">
    <source>
        <dbReference type="EMBL" id="TFK57100.1"/>
    </source>
</evidence>
<dbReference type="OrthoDB" id="412788at2759"/>